<reference evidence="1 2" key="1">
    <citation type="journal article" date="2022" name="DNA Res.">
        <title>Chromosomal-level genome assembly of the orchid tree Bauhinia variegata (Leguminosae; Cercidoideae) supports the allotetraploid origin hypothesis of Bauhinia.</title>
        <authorList>
            <person name="Zhong Y."/>
            <person name="Chen Y."/>
            <person name="Zheng D."/>
            <person name="Pang J."/>
            <person name="Liu Y."/>
            <person name="Luo S."/>
            <person name="Meng S."/>
            <person name="Qian L."/>
            <person name="Wei D."/>
            <person name="Dai S."/>
            <person name="Zhou R."/>
        </authorList>
    </citation>
    <scope>NUCLEOTIDE SEQUENCE [LARGE SCALE GENOMIC DNA]</scope>
    <source>
        <strain evidence="1">BV-YZ2020</strain>
    </source>
</reference>
<organism evidence="1 2">
    <name type="scientific">Bauhinia variegata</name>
    <name type="common">Purple orchid tree</name>
    <name type="synonym">Phanera variegata</name>
    <dbReference type="NCBI Taxonomy" id="167791"/>
    <lineage>
        <taxon>Eukaryota</taxon>
        <taxon>Viridiplantae</taxon>
        <taxon>Streptophyta</taxon>
        <taxon>Embryophyta</taxon>
        <taxon>Tracheophyta</taxon>
        <taxon>Spermatophyta</taxon>
        <taxon>Magnoliopsida</taxon>
        <taxon>eudicotyledons</taxon>
        <taxon>Gunneridae</taxon>
        <taxon>Pentapetalae</taxon>
        <taxon>rosids</taxon>
        <taxon>fabids</taxon>
        <taxon>Fabales</taxon>
        <taxon>Fabaceae</taxon>
        <taxon>Cercidoideae</taxon>
        <taxon>Cercideae</taxon>
        <taxon>Bauhiniinae</taxon>
        <taxon>Bauhinia</taxon>
    </lineage>
</organism>
<accession>A0ACB9NES5</accession>
<sequence length="112" mass="12658">MYTPVSSKENDIHSYACGCLFHRVLSKKEGFKRETMANMISISVGVAITAHGEAKFNSWGSKLRLCFSSKYLFSSSFGTNSLCAFARWKDITFDNECCRSGKRLVDDQFFLV</sequence>
<protein>
    <submittedName>
        <fullName evidence="1">Uncharacterized protein</fullName>
    </submittedName>
</protein>
<keyword evidence="2" id="KW-1185">Reference proteome</keyword>
<proteinExistence type="predicted"/>
<comment type="caution">
    <text evidence="1">The sequence shown here is derived from an EMBL/GenBank/DDBJ whole genome shotgun (WGS) entry which is preliminary data.</text>
</comment>
<evidence type="ECO:0000313" key="1">
    <source>
        <dbReference type="EMBL" id="KAI4334672.1"/>
    </source>
</evidence>
<name>A0ACB9NES5_BAUVA</name>
<evidence type="ECO:0000313" key="2">
    <source>
        <dbReference type="Proteomes" id="UP000828941"/>
    </source>
</evidence>
<dbReference type="Proteomes" id="UP000828941">
    <property type="component" value="Chromosome 6"/>
</dbReference>
<dbReference type="EMBL" id="CM039431">
    <property type="protein sequence ID" value="KAI4334672.1"/>
    <property type="molecule type" value="Genomic_DNA"/>
</dbReference>
<gene>
    <name evidence="1" type="ORF">L6164_013389</name>
</gene>